<accession>A0ABR2TZ86</accession>
<comment type="caution">
    <text evidence="1">The sequence shown here is derived from an EMBL/GenBank/DDBJ whole genome shotgun (WGS) entry which is preliminary data.</text>
</comment>
<proteinExistence type="predicted"/>
<dbReference type="Proteomes" id="UP001396334">
    <property type="component" value="Unassembled WGS sequence"/>
</dbReference>
<reference evidence="1 2" key="1">
    <citation type="journal article" date="2024" name="G3 (Bethesda)">
        <title>Genome assembly of Hibiscus sabdariffa L. provides insights into metabolisms of medicinal natural products.</title>
        <authorList>
            <person name="Kim T."/>
        </authorList>
    </citation>
    <scope>NUCLEOTIDE SEQUENCE [LARGE SCALE GENOMIC DNA]</scope>
    <source>
        <strain evidence="1">TK-2024</strain>
        <tissue evidence="1">Old leaves</tissue>
    </source>
</reference>
<protein>
    <submittedName>
        <fullName evidence="1">Uncharacterized protein</fullName>
    </submittedName>
</protein>
<evidence type="ECO:0000313" key="1">
    <source>
        <dbReference type="EMBL" id="KAK9042518.1"/>
    </source>
</evidence>
<dbReference type="EMBL" id="JBBPBN010000004">
    <property type="protein sequence ID" value="KAK9042518.1"/>
    <property type="molecule type" value="Genomic_DNA"/>
</dbReference>
<name>A0ABR2TZ86_9ROSI</name>
<evidence type="ECO:0000313" key="2">
    <source>
        <dbReference type="Proteomes" id="UP001396334"/>
    </source>
</evidence>
<keyword evidence="2" id="KW-1185">Reference proteome</keyword>
<sequence>MSHENPNYLSIDIPASGLSEPLVCHQENLLQILHYPTMERPGSPIDNSLLSNPKRARNALDAFMDVVENDILSDLIYKSLMLRMGDEAKNEVVKTILEDDEIYLANDDVIVS</sequence>
<organism evidence="1 2">
    <name type="scientific">Hibiscus sabdariffa</name>
    <name type="common">roselle</name>
    <dbReference type="NCBI Taxonomy" id="183260"/>
    <lineage>
        <taxon>Eukaryota</taxon>
        <taxon>Viridiplantae</taxon>
        <taxon>Streptophyta</taxon>
        <taxon>Embryophyta</taxon>
        <taxon>Tracheophyta</taxon>
        <taxon>Spermatophyta</taxon>
        <taxon>Magnoliopsida</taxon>
        <taxon>eudicotyledons</taxon>
        <taxon>Gunneridae</taxon>
        <taxon>Pentapetalae</taxon>
        <taxon>rosids</taxon>
        <taxon>malvids</taxon>
        <taxon>Malvales</taxon>
        <taxon>Malvaceae</taxon>
        <taxon>Malvoideae</taxon>
        <taxon>Hibiscus</taxon>
    </lineage>
</organism>
<gene>
    <name evidence="1" type="ORF">V6N11_017587</name>
</gene>